<evidence type="ECO:0000313" key="3">
    <source>
        <dbReference type="Proteomes" id="UP000735302"/>
    </source>
</evidence>
<evidence type="ECO:0000313" key="2">
    <source>
        <dbReference type="EMBL" id="GFO25285.1"/>
    </source>
</evidence>
<gene>
    <name evidence="2" type="ORF">PoB_005179000</name>
</gene>
<dbReference type="AlphaFoldDB" id="A0AAV4BXZ3"/>
<evidence type="ECO:0008006" key="4">
    <source>
        <dbReference type="Google" id="ProtNLM"/>
    </source>
</evidence>
<keyword evidence="3" id="KW-1185">Reference proteome</keyword>
<protein>
    <recommendedName>
        <fullName evidence="4">Chromo domain-containing protein</fullName>
    </recommendedName>
</protein>
<name>A0AAV4BXZ3_9GAST</name>
<feature type="region of interest" description="Disordered" evidence="1">
    <location>
        <begin position="68"/>
        <end position="144"/>
    </location>
</feature>
<organism evidence="2 3">
    <name type="scientific">Plakobranchus ocellatus</name>
    <dbReference type="NCBI Taxonomy" id="259542"/>
    <lineage>
        <taxon>Eukaryota</taxon>
        <taxon>Metazoa</taxon>
        <taxon>Spiralia</taxon>
        <taxon>Lophotrochozoa</taxon>
        <taxon>Mollusca</taxon>
        <taxon>Gastropoda</taxon>
        <taxon>Heterobranchia</taxon>
        <taxon>Euthyneura</taxon>
        <taxon>Panpulmonata</taxon>
        <taxon>Sacoglossa</taxon>
        <taxon>Placobranchoidea</taxon>
        <taxon>Plakobranchidae</taxon>
        <taxon>Plakobranchus</taxon>
    </lineage>
</organism>
<feature type="compositionally biased region" description="Basic and acidic residues" evidence="1">
    <location>
        <begin position="128"/>
        <end position="144"/>
    </location>
</feature>
<dbReference type="EMBL" id="BLXT01005746">
    <property type="protein sequence ID" value="GFO25285.1"/>
    <property type="molecule type" value="Genomic_DNA"/>
</dbReference>
<sequence length="144" mass="16440">MKRYDLTENVHQVGFRIGKLEEGESARVFKVRIKTYLYRWVELSCIKRLNEDLRDLFLRENCPSAKKASAGVIATPPRGTPRKDSTPRTGPALGVSDNLQRESCTSVKEPRSRGRAKEDEGSPCAYHVRGDRRSRSRRDVGHRI</sequence>
<dbReference type="Proteomes" id="UP000735302">
    <property type="component" value="Unassembled WGS sequence"/>
</dbReference>
<feature type="compositionally biased region" description="Polar residues" evidence="1">
    <location>
        <begin position="97"/>
        <end position="106"/>
    </location>
</feature>
<reference evidence="2 3" key="1">
    <citation type="journal article" date="2021" name="Elife">
        <title>Chloroplast acquisition without the gene transfer in kleptoplastic sea slugs, Plakobranchus ocellatus.</title>
        <authorList>
            <person name="Maeda T."/>
            <person name="Takahashi S."/>
            <person name="Yoshida T."/>
            <person name="Shimamura S."/>
            <person name="Takaki Y."/>
            <person name="Nagai Y."/>
            <person name="Toyoda A."/>
            <person name="Suzuki Y."/>
            <person name="Arimoto A."/>
            <person name="Ishii H."/>
            <person name="Satoh N."/>
            <person name="Nishiyama T."/>
            <person name="Hasebe M."/>
            <person name="Maruyama T."/>
            <person name="Minagawa J."/>
            <person name="Obokata J."/>
            <person name="Shigenobu S."/>
        </authorList>
    </citation>
    <scope>NUCLEOTIDE SEQUENCE [LARGE SCALE GENOMIC DNA]</scope>
</reference>
<evidence type="ECO:0000256" key="1">
    <source>
        <dbReference type="SAM" id="MobiDB-lite"/>
    </source>
</evidence>
<accession>A0AAV4BXZ3</accession>
<feature type="compositionally biased region" description="Basic and acidic residues" evidence="1">
    <location>
        <begin position="108"/>
        <end position="120"/>
    </location>
</feature>
<comment type="caution">
    <text evidence="2">The sequence shown here is derived from an EMBL/GenBank/DDBJ whole genome shotgun (WGS) entry which is preliminary data.</text>
</comment>
<proteinExistence type="predicted"/>